<comment type="caution">
    <text evidence="10">The sequence shown here is derived from an EMBL/GenBank/DDBJ whole genome shotgun (WGS) entry which is preliminary data.</text>
</comment>
<evidence type="ECO:0000256" key="9">
    <source>
        <dbReference type="SAM" id="Phobius"/>
    </source>
</evidence>
<feature type="transmembrane region" description="Helical" evidence="9">
    <location>
        <begin position="278"/>
        <end position="302"/>
    </location>
</feature>
<dbReference type="STRING" id="665126.ABB55_23460"/>
<feature type="transmembrane region" description="Helical" evidence="9">
    <location>
        <begin position="94"/>
        <end position="117"/>
    </location>
</feature>
<evidence type="ECO:0000256" key="5">
    <source>
        <dbReference type="ARBA" id="ARBA00022970"/>
    </source>
</evidence>
<comment type="subcellular location">
    <subcellularLocation>
        <location evidence="1">Cell membrane</location>
        <topology evidence="1">Multi-pass membrane protein</topology>
    </subcellularLocation>
</comment>
<evidence type="ECO:0000256" key="6">
    <source>
        <dbReference type="ARBA" id="ARBA00022989"/>
    </source>
</evidence>
<evidence type="ECO:0000256" key="2">
    <source>
        <dbReference type="ARBA" id="ARBA00022448"/>
    </source>
</evidence>
<organism evidence="10 11">
    <name type="scientific">Prosthecodimorpha hirschii</name>
    <dbReference type="NCBI Taxonomy" id="665126"/>
    <lineage>
        <taxon>Bacteria</taxon>
        <taxon>Pseudomonadati</taxon>
        <taxon>Pseudomonadota</taxon>
        <taxon>Alphaproteobacteria</taxon>
        <taxon>Hyphomicrobiales</taxon>
        <taxon>Ancalomicrobiaceae</taxon>
        <taxon>Prosthecodimorpha</taxon>
    </lineage>
</organism>
<evidence type="ECO:0000256" key="1">
    <source>
        <dbReference type="ARBA" id="ARBA00004651"/>
    </source>
</evidence>
<keyword evidence="6 9" id="KW-1133">Transmembrane helix</keyword>
<keyword evidence="2" id="KW-0813">Transport</keyword>
<keyword evidence="5" id="KW-0029">Amino-acid transport</keyword>
<feature type="transmembrane region" description="Helical" evidence="9">
    <location>
        <begin position="63"/>
        <end position="82"/>
    </location>
</feature>
<keyword evidence="11" id="KW-1185">Reference proteome</keyword>
<dbReference type="AlphaFoldDB" id="A0A0P6WEE3"/>
<evidence type="ECO:0000313" key="11">
    <source>
        <dbReference type="Proteomes" id="UP000048984"/>
    </source>
</evidence>
<dbReference type="GO" id="GO:0006865">
    <property type="term" value="P:amino acid transport"/>
    <property type="evidence" value="ECO:0007669"/>
    <property type="project" value="UniProtKB-KW"/>
</dbReference>
<dbReference type="CDD" id="cd06582">
    <property type="entry name" value="TM_PBP1_LivH_like"/>
    <property type="match status" value="1"/>
</dbReference>
<protein>
    <submittedName>
        <fullName evidence="10">ABC transporter permease</fullName>
    </submittedName>
</protein>
<sequence>MDTIVVALLNGLIYGLLLFMISSGLTLIFGMMGILNFAHASFYMLGAYLAFAATRIFGFWGGIVFGTLGVALIGLLCERTLLRHVRRHGHVQELLLTFGLSFAFEELVKVFFGPYAVSYPVPESLRFAAFSIGAVQYPFFRVLIGATAIAMFAAIFCLLRFTRIGLVVRAAVLNPDMVRALGYNVSAIFSGMFAVGAGLAGLAGAMGGAYYTTNPNMATELGVIVFVVVVVGGLGSLSGALIASLVIGVLVNAVVYVDTTFGDLLAKVGIVSAETARTLLNVPIANTAGVLPFLLMLLVLMIRPQGIAGDERV</sequence>
<evidence type="ECO:0000313" key="10">
    <source>
        <dbReference type="EMBL" id="KPL54816.1"/>
    </source>
</evidence>
<dbReference type="PANTHER" id="PTHR11795:SF442">
    <property type="entry name" value="ABC TRANSPORTER ATP-BINDING PROTEIN"/>
    <property type="match status" value="1"/>
</dbReference>
<evidence type="ECO:0000256" key="4">
    <source>
        <dbReference type="ARBA" id="ARBA00022692"/>
    </source>
</evidence>
<proteinExistence type="inferred from homology"/>
<keyword evidence="4 9" id="KW-0812">Transmembrane</keyword>
<comment type="similarity">
    <text evidence="8">Belongs to the binding-protein-dependent transport system permease family. LivHM subfamily.</text>
</comment>
<keyword evidence="7 9" id="KW-0472">Membrane</keyword>
<accession>A0A0P6WEE3</accession>
<dbReference type="PANTHER" id="PTHR11795">
    <property type="entry name" value="BRANCHED-CHAIN AMINO ACID TRANSPORT SYSTEM PERMEASE PROTEIN LIVH"/>
    <property type="match status" value="1"/>
</dbReference>
<reference evidence="10 11" key="1">
    <citation type="submission" date="2015-09" db="EMBL/GenBank/DDBJ databases">
        <authorList>
            <person name="Jackson K.R."/>
            <person name="Lunt B.L."/>
            <person name="Fisher J.N.B."/>
            <person name="Gardner A.V."/>
            <person name="Bailey M.E."/>
            <person name="Deus L.M."/>
            <person name="Earl A.S."/>
            <person name="Gibby P.D."/>
            <person name="Hartmann K.A."/>
            <person name="Liu J.E."/>
            <person name="Manci A.M."/>
            <person name="Nielsen D.A."/>
            <person name="Solomon M.B."/>
            <person name="Breakwell D.P."/>
            <person name="Burnett S.H."/>
            <person name="Grose J.H."/>
        </authorList>
    </citation>
    <scope>NUCLEOTIDE SEQUENCE [LARGE SCALE GENOMIC DNA]</scope>
    <source>
        <strain evidence="10 11">16</strain>
    </source>
</reference>
<dbReference type="GO" id="GO:0022857">
    <property type="term" value="F:transmembrane transporter activity"/>
    <property type="evidence" value="ECO:0007669"/>
    <property type="project" value="InterPro"/>
</dbReference>
<dbReference type="OrthoDB" id="9807115at2"/>
<dbReference type="InterPro" id="IPR001851">
    <property type="entry name" value="ABC_transp_permease"/>
</dbReference>
<dbReference type="GO" id="GO:0005886">
    <property type="term" value="C:plasma membrane"/>
    <property type="evidence" value="ECO:0007669"/>
    <property type="project" value="UniProtKB-SubCell"/>
</dbReference>
<feature type="transmembrane region" description="Helical" evidence="9">
    <location>
        <begin position="137"/>
        <end position="159"/>
    </location>
</feature>
<keyword evidence="3" id="KW-1003">Cell membrane</keyword>
<evidence type="ECO:0000256" key="8">
    <source>
        <dbReference type="ARBA" id="ARBA00037998"/>
    </source>
</evidence>
<dbReference type="EMBL" id="LJYW01000001">
    <property type="protein sequence ID" value="KPL54816.1"/>
    <property type="molecule type" value="Genomic_DNA"/>
</dbReference>
<dbReference type="InterPro" id="IPR052157">
    <property type="entry name" value="BCAA_transport_permease"/>
</dbReference>
<name>A0A0P6WEE3_9HYPH</name>
<feature type="transmembrane region" description="Helical" evidence="9">
    <location>
        <begin position="12"/>
        <end position="30"/>
    </location>
</feature>
<feature type="transmembrane region" description="Helical" evidence="9">
    <location>
        <begin position="180"/>
        <end position="204"/>
    </location>
</feature>
<reference evidence="10 11" key="2">
    <citation type="submission" date="2015-10" db="EMBL/GenBank/DDBJ databases">
        <title>Draft Genome Sequence of Prosthecomicrobium hirschii ATCC 27832.</title>
        <authorList>
            <person name="Daniel J."/>
            <person name="Givan S.A."/>
            <person name="Brun Y.V."/>
            <person name="Brown P.J."/>
        </authorList>
    </citation>
    <scope>NUCLEOTIDE SEQUENCE [LARGE SCALE GENOMIC DNA]</scope>
    <source>
        <strain evidence="10 11">16</strain>
    </source>
</reference>
<evidence type="ECO:0000256" key="3">
    <source>
        <dbReference type="ARBA" id="ARBA00022475"/>
    </source>
</evidence>
<dbReference type="RefSeq" id="WP_054360982.1">
    <property type="nucleotide sequence ID" value="NZ_LJYW01000001.1"/>
</dbReference>
<feature type="transmembrane region" description="Helical" evidence="9">
    <location>
        <begin position="224"/>
        <end position="257"/>
    </location>
</feature>
<gene>
    <name evidence="10" type="ORF">ABB55_23460</name>
</gene>
<dbReference type="Pfam" id="PF02653">
    <property type="entry name" value="BPD_transp_2"/>
    <property type="match status" value="1"/>
</dbReference>
<evidence type="ECO:0000256" key="7">
    <source>
        <dbReference type="ARBA" id="ARBA00023136"/>
    </source>
</evidence>
<dbReference type="Proteomes" id="UP000048984">
    <property type="component" value="Unassembled WGS sequence"/>
</dbReference>